<evidence type="ECO:0000256" key="1">
    <source>
        <dbReference type="SAM" id="MobiDB-lite"/>
    </source>
</evidence>
<dbReference type="Pfam" id="PF02470">
    <property type="entry name" value="MlaD"/>
    <property type="match status" value="1"/>
</dbReference>
<dbReference type="InterPro" id="IPR005693">
    <property type="entry name" value="Mce"/>
</dbReference>
<accession>A0ABX1SKS4</accession>
<organism evidence="4 5">
    <name type="scientific">Pseudonocardia acidicola</name>
    <dbReference type="NCBI Taxonomy" id="2724939"/>
    <lineage>
        <taxon>Bacteria</taxon>
        <taxon>Bacillati</taxon>
        <taxon>Actinomycetota</taxon>
        <taxon>Actinomycetes</taxon>
        <taxon>Pseudonocardiales</taxon>
        <taxon>Pseudonocardiaceae</taxon>
        <taxon>Pseudonocardia</taxon>
    </lineage>
</organism>
<reference evidence="4 5" key="1">
    <citation type="submission" date="2020-04" db="EMBL/GenBank/DDBJ databases">
        <authorList>
            <person name="Klaysubun C."/>
            <person name="Duangmal K."/>
            <person name="Lipun K."/>
        </authorList>
    </citation>
    <scope>NUCLEOTIDE SEQUENCE [LARGE SCALE GENOMIC DNA]</scope>
    <source>
        <strain evidence="4 5">K10HN5</strain>
    </source>
</reference>
<evidence type="ECO:0000313" key="5">
    <source>
        <dbReference type="Proteomes" id="UP000820669"/>
    </source>
</evidence>
<proteinExistence type="predicted"/>
<dbReference type="PANTHER" id="PTHR33371:SF15">
    <property type="entry name" value="LIPOPROTEIN LPRN"/>
    <property type="match status" value="1"/>
</dbReference>
<gene>
    <name evidence="4" type="ORF">HF526_28145</name>
</gene>
<dbReference type="InterPro" id="IPR024516">
    <property type="entry name" value="Mce_C"/>
</dbReference>
<name>A0ABX1SKS4_9PSEU</name>
<dbReference type="Proteomes" id="UP000820669">
    <property type="component" value="Unassembled WGS sequence"/>
</dbReference>
<dbReference type="NCBIfam" id="TIGR00996">
    <property type="entry name" value="Mtu_fam_mce"/>
    <property type="match status" value="1"/>
</dbReference>
<comment type="caution">
    <text evidence="4">The sequence shown here is derived from an EMBL/GenBank/DDBJ whole genome shotgun (WGS) entry which is preliminary data.</text>
</comment>
<dbReference type="EMBL" id="JAAXLA010000075">
    <property type="protein sequence ID" value="NMI01143.1"/>
    <property type="molecule type" value="Genomic_DNA"/>
</dbReference>
<evidence type="ECO:0000313" key="4">
    <source>
        <dbReference type="EMBL" id="NMI01143.1"/>
    </source>
</evidence>
<dbReference type="RefSeq" id="WP_169384606.1">
    <property type="nucleotide sequence ID" value="NZ_JAAXLA010000075.1"/>
</dbReference>
<dbReference type="InterPro" id="IPR003399">
    <property type="entry name" value="Mce/MlaD"/>
</dbReference>
<evidence type="ECO:0000259" key="2">
    <source>
        <dbReference type="Pfam" id="PF02470"/>
    </source>
</evidence>
<feature type="compositionally biased region" description="Low complexity" evidence="1">
    <location>
        <begin position="352"/>
        <end position="365"/>
    </location>
</feature>
<feature type="region of interest" description="Disordered" evidence="1">
    <location>
        <begin position="341"/>
        <end position="421"/>
    </location>
</feature>
<dbReference type="PROSITE" id="PS51257">
    <property type="entry name" value="PROKAR_LIPOPROTEIN"/>
    <property type="match status" value="1"/>
</dbReference>
<feature type="compositionally biased region" description="Gly residues" evidence="1">
    <location>
        <begin position="411"/>
        <end position="421"/>
    </location>
</feature>
<evidence type="ECO:0000259" key="3">
    <source>
        <dbReference type="Pfam" id="PF11887"/>
    </source>
</evidence>
<keyword evidence="5" id="KW-1185">Reference proteome</keyword>
<dbReference type="PANTHER" id="PTHR33371">
    <property type="entry name" value="INTERMEMBRANE PHOSPHOLIPID TRANSPORT SYSTEM BINDING PROTEIN MLAD-RELATED"/>
    <property type="match status" value="1"/>
</dbReference>
<feature type="domain" description="Mammalian cell entry C-terminal" evidence="3">
    <location>
        <begin position="133"/>
        <end position="317"/>
    </location>
</feature>
<dbReference type="Pfam" id="PF11887">
    <property type="entry name" value="Mce4_CUP1"/>
    <property type="match status" value="1"/>
</dbReference>
<feature type="domain" description="Mce/MlaD" evidence="2">
    <location>
        <begin position="47"/>
        <end position="122"/>
    </location>
</feature>
<sequence length="421" mass="43242">MIARWARGIRVGAAVTAVAVAASGCGVFSSGLRGMNLPGGADLGSNPYTVTAEFSDVVDLVPQSLVKVDDVPVGSVSNISVDPQNWSARVTMLVNRSVKLPANAEARVRTTSLLGEKFVELADPTAPTQPQGSLADGATIPLARTGRSAEVEEVLGALSMLLNGGGVAQIKTISTELNNALAGNEPQIRSLLGEVNTLVVALDDRKGEITRALDGINRLSATLNQNRGQIATALDDLGPGLKELENQRGQLVDMLQALDRLSGVATDTVNRSRDDVLADLNALRPTLQKLAQSGQDLPNSLQILGSFPFTDAAYDAFAGDYANLYVRADLNLKNTLDNMARSNQPFPGPDGPLGNLPPTAQLLGPLLGGQGTPQPNFPLLGGVPALPGNGGSGRPGAGTPTPTPAPAPPGGLLGSLLGGGS</sequence>
<protein>
    <submittedName>
        <fullName evidence="4">MCE family protein</fullName>
    </submittedName>
</protein>
<dbReference type="InterPro" id="IPR052336">
    <property type="entry name" value="MlaD_Phospholipid_Transporter"/>
</dbReference>